<gene>
    <name evidence="2" type="primary">LOC142165398</name>
</gene>
<dbReference type="Proteomes" id="UP000790787">
    <property type="component" value="Chromosome 10"/>
</dbReference>
<evidence type="ECO:0000313" key="2">
    <source>
        <dbReference type="RefSeq" id="XP_075080064.1"/>
    </source>
</evidence>
<proteinExistence type="predicted"/>
<dbReference type="RefSeq" id="XP_075080064.1">
    <property type="nucleotide sequence ID" value="XM_075223963.1"/>
</dbReference>
<evidence type="ECO:0000313" key="1">
    <source>
        <dbReference type="Proteomes" id="UP000790787"/>
    </source>
</evidence>
<accession>A0AC58S5A1</accession>
<protein>
    <submittedName>
        <fullName evidence="2">Uncharacterized protein LOC142165398</fullName>
    </submittedName>
</protein>
<reference evidence="1" key="1">
    <citation type="journal article" date="2014" name="Nat. Commun.">
        <title>The tobacco genome sequence and its comparison with those of tomato and potato.</title>
        <authorList>
            <person name="Sierro N."/>
            <person name="Battey J.N."/>
            <person name="Ouadi S."/>
            <person name="Bakaher N."/>
            <person name="Bovet L."/>
            <person name="Willig A."/>
            <person name="Goepfert S."/>
            <person name="Peitsch M.C."/>
            <person name="Ivanov N.V."/>
        </authorList>
    </citation>
    <scope>NUCLEOTIDE SEQUENCE [LARGE SCALE GENOMIC DNA]</scope>
</reference>
<reference evidence="2" key="2">
    <citation type="submission" date="2025-08" db="UniProtKB">
        <authorList>
            <consortium name="RefSeq"/>
        </authorList>
    </citation>
    <scope>IDENTIFICATION</scope>
    <source>
        <tissue evidence="2">Leaf</tissue>
    </source>
</reference>
<sequence>MGDIIDNQNDQNNGNDPNNQGVVPLMPEAALYDWAQQTTKNLTTAIAVPPIQAESFQITNNMLHLSQNKGLFSGSYIEDPQQHLKNFLSIGIMQRQLNVTPEAIRLTLFPFLVTGEAQTWLNSLPINSITT</sequence>
<organism evidence="1 2">
    <name type="scientific">Nicotiana tabacum</name>
    <name type="common">Common tobacco</name>
    <dbReference type="NCBI Taxonomy" id="4097"/>
    <lineage>
        <taxon>Eukaryota</taxon>
        <taxon>Viridiplantae</taxon>
        <taxon>Streptophyta</taxon>
        <taxon>Embryophyta</taxon>
        <taxon>Tracheophyta</taxon>
        <taxon>Spermatophyta</taxon>
        <taxon>Magnoliopsida</taxon>
        <taxon>eudicotyledons</taxon>
        <taxon>Gunneridae</taxon>
        <taxon>Pentapetalae</taxon>
        <taxon>asterids</taxon>
        <taxon>lamiids</taxon>
        <taxon>Solanales</taxon>
        <taxon>Solanaceae</taxon>
        <taxon>Nicotianoideae</taxon>
        <taxon>Nicotianeae</taxon>
        <taxon>Nicotiana</taxon>
    </lineage>
</organism>
<name>A0AC58S5A1_TOBAC</name>
<keyword evidence="1" id="KW-1185">Reference proteome</keyword>